<dbReference type="EMBL" id="MU005574">
    <property type="protein sequence ID" value="KAF2688042.1"/>
    <property type="molecule type" value="Genomic_DNA"/>
</dbReference>
<accession>A0A6G1JBY6</accession>
<protein>
    <submittedName>
        <fullName evidence="1">Uncharacterized protein</fullName>
    </submittedName>
</protein>
<dbReference type="AlphaFoldDB" id="A0A6G1JBY6"/>
<name>A0A6G1JBY6_9PLEO</name>
<sequence>MCPDYIIRPSANIQMLNPLMAPAPRDIDIQHRVQVPSLQQSRRRPEIAPHRLRLHPRLDQKSHRSAILVARAASPNAPNFASCRRRPARWPAICPARSPTAASCHASLPAPRSPARCNFAPLRHWPPEARSDASGIAVIARKNLLHIGPHHGRQLIAETQVNIWSPPAPSQALGITAGPPLCLFYFLHPHSATHHALHSELTSTLWLIWSPRPAIPALLPVAFFYSTRTISQGVAGSDLQTLPHHF</sequence>
<evidence type="ECO:0000313" key="2">
    <source>
        <dbReference type="Proteomes" id="UP000799291"/>
    </source>
</evidence>
<dbReference type="Proteomes" id="UP000799291">
    <property type="component" value="Unassembled WGS sequence"/>
</dbReference>
<organism evidence="1 2">
    <name type="scientific">Lentithecium fluviatile CBS 122367</name>
    <dbReference type="NCBI Taxonomy" id="1168545"/>
    <lineage>
        <taxon>Eukaryota</taxon>
        <taxon>Fungi</taxon>
        <taxon>Dikarya</taxon>
        <taxon>Ascomycota</taxon>
        <taxon>Pezizomycotina</taxon>
        <taxon>Dothideomycetes</taxon>
        <taxon>Pleosporomycetidae</taxon>
        <taxon>Pleosporales</taxon>
        <taxon>Massarineae</taxon>
        <taxon>Lentitheciaceae</taxon>
        <taxon>Lentithecium</taxon>
    </lineage>
</organism>
<keyword evidence="2" id="KW-1185">Reference proteome</keyword>
<reference evidence="1" key="1">
    <citation type="journal article" date="2020" name="Stud. Mycol.">
        <title>101 Dothideomycetes genomes: a test case for predicting lifestyles and emergence of pathogens.</title>
        <authorList>
            <person name="Haridas S."/>
            <person name="Albert R."/>
            <person name="Binder M."/>
            <person name="Bloem J."/>
            <person name="Labutti K."/>
            <person name="Salamov A."/>
            <person name="Andreopoulos B."/>
            <person name="Baker S."/>
            <person name="Barry K."/>
            <person name="Bills G."/>
            <person name="Bluhm B."/>
            <person name="Cannon C."/>
            <person name="Castanera R."/>
            <person name="Culley D."/>
            <person name="Daum C."/>
            <person name="Ezra D."/>
            <person name="Gonzalez J."/>
            <person name="Henrissat B."/>
            <person name="Kuo A."/>
            <person name="Liang C."/>
            <person name="Lipzen A."/>
            <person name="Lutzoni F."/>
            <person name="Magnuson J."/>
            <person name="Mondo S."/>
            <person name="Nolan M."/>
            <person name="Ohm R."/>
            <person name="Pangilinan J."/>
            <person name="Park H.-J."/>
            <person name="Ramirez L."/>
            <person name="Alfaro M."/>
            <person name="Sun H."/>
            <person name="Tritt A."/>
            <person name="Yoshinaga Y."/>
            <person name="Zwiers L.-H."/>
            <person name="Turgeon B."/>
            <person name="Goodwin S."/>
            <person name="Spatafora J."/>
            <person name="Crous P."/>
            <person name="Grigoriev I."/>
        </authorList>
    </citation>
    <scope>NUCLEOTIDE SEQUENCE</scope>
    <source>
        <strain evidence="1">CBS 122367</strain>
    </source>
</reference>
<evidence type="ECO:0000313" key="1">
    <source>
        <dbReference type="EMBL" id="KAF2688042.1"/>
    </source>
</evidence>
<proteinExistence type="predicted"/>
<gene>
    <name evidence="1" type="ORF">K458DRAFT_174658</name>
</gene>